<comment type="cofactor">
    <cofactor evidence="3">
        <name>[2Fe-2S] cluster</name>
        <dbReference type="ChEBI" id="CHEBI:190135"/>
    </cofactor>
</comment>
<keyword evidence="1" id="KW-0479">Metal-binding</keyword>
<dbReference type="PROSITE" id="PS00197">
    <property type="entry name" value="2FE2S_FER_1"/>
    <property type="match status" value="1"/>
</dbReference>
<dbReference type="GO" id="GO:0051537">
    <property type="term" value="F:2 iron, 2 sulfur cluster binding"/>
    <property type="evidence" value="ECO:0007669"/>
    <property type="project" value="UniProtKB-KW"/>
</dbReference>
<protein>
    <recommendedName>
        <fullName evidence="4">2Fe-2S ferredoxin-type domain-containing protein</fullName>
    </recommendedName>
</protein>
<evidence type="ECO:0000256" key="2">
    <source>
        <dbReference type="ARBA" id="ARBA00023014"/>
    </source>
</evidence>
<dbReference type="InterPro" id="IPR012675">
    <property type="entry name" value="Beta-grasp_dom_sf"/>
</dbReference>
<evidence type="ECO:0000256" key="1">
    <source>
        <dbReference type="ARBA" id="ARBA00022714"/>
    </source>
</evidence>
<dbReference type="Pfam" id="PF00111">
    <property type="entry name" value="Fer2"/>
    <property type="match status" value="1"/>
</dbReference>
<sequence length="105" mass="10265">MATVTAPPPDGLVPAYGGGGTAGAAAAGRKDSCGGGGSGGDRRPLSLTVNGRRFEVPPEAANAPLADFIRGYTPYKSVKVACGEGGCGACTVAVLEEREGGWLGG</sequence>
<feature type="domain" description="2Fe-2S ferredoxin-type" evidence="4">
    <location>
        <begin position="48"/>
        <end position="97"/>
    </location>
</feature>
<dbReference type="OrthoDB" id="551481at2759"/>
<gene>
    <name evidence="5" type="ORF">GPECTOR_7g963</name>
</gene>
<comment type="caution">
    <text evidence="5">The sequence shown here is derived from an EMBL/GenBank/DDBJ whole genome shotgun (WGS) entry which is preliminary data.</text>
</comment>
<evidence type="ECO:0000313" key="5">
    <source>
        <dbReference type="EMBL" id="KXZ53513.1"/>
    </source>
</evidence>
<dbReference type="InterPro" id="IPR006058">
    <property type="entry name" value="2Fe2S_fd_BS"/>
</dbReference>
<evidence type="ECO:0000313" key="6">
    <source>
        <dbReference type="Proteomes" id="UP000075714"/>
    </source>
</evidence>
<dbReference type="Proteomes" id="UP000075714">
    <property type="component" value="Unassembled WGS sequence"/>
</dbReference>
<reference evidence="6" key="1">
    <citation type="journal article" date="2016" name="Nat. Commun.">
        <title>The Gonium pectorale genome demonstrates co-option of cell cycle regulation during the evolution of multicellularity.</title>
        <authorList>
            <person name="Hanschen E.R."/>
            <person name="Marriage T.N."/>
            <person name="Ferris P.J."/>
            <person name="Hamaji T."/>
            <person name="Toyoda A."/>
            <person name="Fujiyama A."/>
            <person name="Neme R."/>
            <person name="Noguchi H."/>
            <person name="Minakuchi Y."/>
            <person name="Suzuki M."/>
            <person name="Kawai-Toyooka H."/>
            <person name="Smith D.R."/>
            <person name="Sparks H."/>
            <person name="Anderson J."/>
            <person name="Bakaric R."/>
            <person name="Luria V."/>
            <person name="Karger A."/>
            <person name="Kirschner M.W."/>
            <person name="Durand P.M."/>
            <person name="Michod R.E."/>
            <person name="Nozaki H."/>
            <person name="Olson B.J."/>
        </authorList>
    </citation>
    <scope>NUCLEOTIDE SEQUENCE [LARGE SCALE GENOMIC DNA]</scope>
    <source>
        <strain evidence="6">NIES-2863</strain>
    </source>
</reference>
<dbReference type="Gene3D" id="3.10.20.30">
    <property type="match status" value="1"/>
</dbReference>
<keyword evidence="2" id="KW-0411">Iron-sulfur</keyword>
<name>A0A150GUT3_GONPE</name>
<evidence type="ECO:0000259" key="4">
    <source>
        <dbReference type="Pfam" id="PF00111"/>
    </source>
</evidence>
<keyword evidence="6" id="KW-1185">Reference proteome</keyword>
<keyword evidence="1" id="KW-0001">2Fe-2S</keyword>
<evidence type="ECO:0000256" key="3">
    <source>
        <dbReference type="ARBA" id="ARBA00034078"/>
    </source>
</evidence>
<dbReference type="SUPFAM" id="SSF54292">
    <property type="entry name" value="2Fe-2S ferredoxin-like"/>
    <property type="match status" value="1"/>
</dbReference>
<dbReference type="InterPro" id="IPR036010">
    <property type="entry name" value="2Fe-2S_ferredoxin-like_sf"/>
</dbReference>
<proteinExistence type="predicted"/>
<accession>A0A150GUT3</accession>
<dbReference type="EMBL" id="LSYV01000008">
    <property type="protein sequence ID" value="KXZ53513.1"/>
    <property type="molecule type" value="Genomic_DNA"/>
</dbReference>
<keyword evidence="1" id="KW-0408">Iron</keyword>
<dbReference type="InterPro" id="IPR001041">
    <property type="entry name" value="2Fe-2S_ferredoxin-type"/>
</dbReference>
<dbReference type="AlphaFoldDB" id="A0A150GUT3"/>
<dbReference type="STRING" id="33097.A0A150GUT3"/>
<organism evidence="5 6">
    <name type="scientific">Gonium pectorale</name>
    <name type="common">Green alga</name>
    <dbReference type="NCBI Taxonomy" id="33097"/>
    <lineage>
        <taxon>Eukaryota</taxon>
        <taxon>Viridiplantae</taxon>
        <taxon>Chlorophyta</taxon>
        <taxon>core chlorophytes</taxon>
        <taxon>Chlorophyceae</taxon>
        <taxon>CS clade</taxon>
        <taxon>Chlamydomonadales</taxon>
        <taxon>Volvocaceae</taxon>
        <taxon>Gonium</taxon>
    </lineage>
</organism>